<feature type="transmembrane region" description="Helical" evidence="6">
    <location>
        <begin position="110"/>
        <end position="133"/>
    </location>
</feature>
<evidence type="ECO:0000256" key="6">
    <source>
        <dbReference type="SAM" id="Phobius"/>
    </source>
</evidence>
<dbReference type="Proteomes" id="UP001321766">
    <property type="component" value="Chromosome"/>
</dbReference>
<evidence type="ECO:0000256" key="2">
    <source>
        <dbReference type="ARBA" id="ARBA00022475"/>
    </source>
</evidence>
<evidence type="ECO:0000259" key="7">
    <source>
        <dbReference type="Pfam" id="PF02687"/>
    </source>
</evidence>
<evidence type="ECO:0000256" key="5">
    <source>
        <dbReference type="ARBA" id="ARBA00023136"/>
    </source>
</evidence>
<comment type="subcellular location">
    <subcellularLocation>
        <location evidence="1">Cell membrane</location>
        <topology evidence="1">Multi-pass membrane protein</topology>
    </subcellularLocation>
</comment>
<dbReference type="EMBL" id="AP026798">
    <property type="protein sequence ID" value="BDR52782.1"/>
    <property type="molecule type" value="Genomic_DNA"/>
</dbReference>
<gene>
    <name evidence="8" type="ORF">KIM372_06890</name>
</gene>
<reference evidence="8 9" key="1">
    <citation type="journal article" date="2023" name="Microbiol. Spectr.">
        <title>Symbiosis of Carpenter Bees with Uncharacterized Lactic Acid Bacteria Showing NAD Auxotrophy.</title>
        <authorList>
            <person name="Kawasaki S."/>
            <person name="Ozawa K."/>
            <person name="Mori T."/>
            <person name="Yamamoto A."/>
            <person name="Ito M."/>
            <person name="Ohkuma M."/>
            <person name="Sakamoto M."/>
            <person name="Matsutani M."/>
        </authorList>
    </citation>
    <scope>NUCLEOTIDE SEQUENCE [LARGE SCALE GENOMIC DNA]</scope>
    <source>
        <strain evidence="8 9">Kim37-2</strain>
    </source>
</reference>
<organism evidence="8 9">
    <name type="scientific">Bombiscardovia nodaiensis</name>
    <dbReference type="NCBI Taxonomy" id="2932181"/>
    <lineage>
        <taxon>Bacteria</taxon>
        <taxon>Bacillati</taxon>
        <taxon>Actinomycetota</taxon>
        <taxon>Actinomycetes</taxon>
        <taxon>Bifidobacteriales</taxon>
        <taxon>Bifidobacteriaceae</taxon>
        <taxon>Bombiscardovia</taxon>
    </lineage>
</organism>
<evidence type="ECO:0000256" key="4">
    <source>
        <dbReference type="ARBA" id="ARBA00022989"/>
    </source>
</evidence>
<keyword evidence="9" id="KW-1185">Reference proteome</keyword>
<dbReference type="InterPro" id="IPR003838">
    <property type="entry name" value="ABC3_permease_C"/>
</dbReference>
<feature type="transmembrane region" description="Helical" evidence="6">
    <location>
        <begin position="153"/>
        <end position="181"/>
    </location>
</feature>
<dbReference type="Pfam" id="PF02687">
    <property type="entry name" value="FtsX"/>
    <property type="match status" value="1"/>
</dbReference>
<protein>
    <recommendedName>
        <fullName evidence="7">ABC3 transporter permease C-terminal domain-containing protein</fullName>
    </recommendedName>
</protein>
<feature type="domain" description="ABC3 transporter permease C-terminal" evidence="7">
    <location>
        <begin position="112"/>
        <end position="223"/>
    </location>
</feature>
<keyword evidence="5 6" id="KW-0472">Membrane</keyword>
<proteinExistence type="predicted"/>
<sequence length="235" mass="25060">MQTQGSGVKLGQRIQLADRHDKMQTVTVVASFASEHSPFELYLLGLPGTVEGSGVDKPQLSTSVVARSDQVEHLGRALKGLRGQPGTSLLTKEEFIRQQSRSRSQEMDSFLIFMLASAALAGIFLLQSCAIAVHERRRENIRLMALGISRLQLTAVMALEAALDVLSALVVSALILVGVLLPQVLELAQLKLPAGLVTLPFGSFAAVSVGLLLLAAVSSGIFTHISLRRQPSVAA</sequence>
<evidence type="ECO:0000256" key="3">
    <source>
        <dbReference type="ARBA" id="ARBA00022692"/>
    </source>
</evidence>
<evidence type="ECO:0000313" key="9">
    <source>
        <dbReference type="Proteomes" id="UP001321766"/>
    </source>
</evidence>
<name>A0ABM8B7C7_9BIFI</name>
<keyword evidence="3 6" id="KW-0812">Transmembrane</keyword>
<accession>A0ABM8B7C7</accession>
<evidence type="ECO:0000313" key="8">
    <source>
        <dbReference type="EMBL" id="BDR52782.1"/>
    </source>
</evidence>
<evidence type="ECO:0000256" key="1">
    <source>
        <dbReference type="ARBA" id="ARBA00004651"/>
    </source>
</evidence>
<keyword evidence="4 6" id="KW-1133">Transmembrane helix</keyword>
<keyword evidence="2" id="KW-1003">Cell membrane</keyword>
<feature type="transmembrane region" description="Helical" evidence="6">
    <location>
        <begin position="201"/>
        <end position="222"/>
    </location>
</feature>